<gene>
    <name evidence="1" type="ORF">H6G95_33995</name>
</gene>
<dbReference type="InterPro" id="IPR027417">
    <property type="entry name" value="P-loop_NTPase"/>
</dbReference>
<dbReference type="EMBL" id="JACJTE010000089">
    <property type="protein sequence ID" value="MBD2565494.1"/>
    <property type="molecule type" value="Genomic_DNA"/>
</dbReference>
<evidence type="ECO:0008006" key="3">
    <source>
        <dbReference type="Google" id="ProtNLM"/>
    </source>
</evidence>
<dbReference type="RefSeq" id="WP_190900106.1">
    <property type="nucleotide sequence ID" value="NZ_JACJTE010000089.1"/>
</dbReference>
<dbReference type="Proteomes" id="UP000604661">
    <property type="component" value="Unassembled WGS sequence"/>
</dbReference>
<evidence type="ECO:0000313" key="1">
    <source>
        <dbReference type="EMBL" id="MBD2565494.1"/>
    </source>
</evidence>
<accession>A0ABR8F944</accession>
<evidence type="ECO:0000313" key="2">
    <source>
        <dbReference type="Proteomes" id="UP000604661"/>
    </source>
</evidence>
<name>A0ABR8F944_NOSLI</name>
<organism evidence="1 2">
    <name type="scientific">Nostoc linckia FACHB-391</name>
    <dbReference type="NCBI Taxonomy" id="2692906"/>
    <lineage>
        <taxon>Bacteria</taxon>
        <taxon>Bacillati</taxon>
        <taxon>Cyanobacteriota</taxon>
        <taxon>Cyanophyceae</taxon>
        <taxon>Nostocales</taxon>
        <taxon>Nostocaceae</taxon>
        <taxon>Nostoc</taxon>
    </lineage>
</organism>
<reference evidence="1 2" key="1">
    <citation type="journal article" date="2020" name="ISME J.">
        <title>Comparative genomics reveals insights into cyanobacterial evolution and habitat adaptation.</title>
        <authorList>
            <person name="Chen M.Y."/>
            <person name="Teng W.K."/>
            <person name="Zhao L."/>
            <person name="Hu C.X."/>
            <person name="Zhou Y.K."/>
            <person name="Han B.P."/>
            <person name="Song L.R."/>
            <person name="Shu W.S."/>
        </authorList>
    </citation>
    <scope>NUCLEOTIDE SEQUENCE [LARGE SCALE GENOMIC DNA]</scope>
    <source>
        <strain evidence="1 2">FACHB-391</strain>
    </source>
</reference>
<comment type="caution">
    <text evidence="1">The sequence shown here is derived from an EMBL/GenBank/DDBJ whole genome shotgun (WGS) entry which is preliminary data.</text>
</comment>
<proteinExistence type="predicted"/>
<keyword evidence="2" id="KW-1185">Reference proteome</keyword>
<protein>
    <recommendedName>
        <fullName evidence="3">CobQ/CobB/MinD/ParA nucleotide binding domain-containing protein</fullName>
    </recommendedName>
</protein>
<sequence>MSKTTTPHKKKAAVNKRIVLCTSEKGGTGKSIVARFLLDMYLANLIHVVAYDCDSNNPQLWRHYNSSVPGGVRTIKFNQHGFSEILKKDLSSSNPAVALVDLPSGVGEYFQDFVQEMESGSLGYRITMVSVLGRGKDSIIQLKRLIETCGNQVDYVVVKNLYWGEDDEEKRFIFYEQSKTRKSVLELGAIELKFLRLADWVYEAIDAQDLTFTEAVNHETLTISKQARLSIWIPNNESELIKGGSLLRLEEAQPRDRDTLKKVIIENV</sequence>
<dbReference type="Gene3D" id="3.40.50.300">
    <property type="entry name" value="P-loop containing nucleotide triphosphate hydrolases"/>
    <property type="match status" value="1"/>
</dbReference>
<dbReference type="SUPFAM" id="SSF52540">
    <property type="entry name" value="P-loop containing nucleoside triphosphate hydrolases"/>
    <property type="match status" value="1"/>
</dbReference>